<dbReference type="SUPFAM" id="SSF55347">
    <property type="entry name" value="Glyceraldehyde-3-phosphate dehydrogenase-like, C-terminal domain"/>
    <property type="match status" value="1"/>
</dbReference>
<reference evidence="3 4" key="1">
    <citation type="journal article" date="2012" name="PLoS ONE">
        <title>Edwardsiella comparative phylogenomics reveal the new intra/inter-species taxonomic relationships, virulence evolution and niche adaptation mechanisms.</title>
        <authorList>
            <person name="Yang M."/>
            <person name="Lv Y."/>
            <person name="Xiao J."/>
            <person name="Wu H."/>
            <person name="Zheng H."/>
            <person name="Liu Q."/>
            <person name="Zhang Y."/>
            <person name="Wang Q."/>
        </authorList>
    </citation>
    <scope>NUCLEOTIDE SEQUENCE [LARGE SCALE GENOMIC DNA]</scope>
    <source>
        <strain evidence="4">080813</strain>
    </source>
</reference>
<dbReference type="Gene3D" id="3.30.360.10">
    <property type="entry name" value="Dihydrodipicolinate Reductase, domain 2"/>
    <property type="match status" value="1"/>
</dbReference>
<evidence type="ECO:0000313" key="4">
    <source>
        <dbReference type="Proteomes" id="UP000028681"/>
    </source>
</evidence>
<dbReference type="Gene3D" id="3.40.50.720">
    <property type="entry name" value="NAD(P)-binding Rossmann-like Domain"/>
    <property type="match status" value="1"/>
</dbReference>
<accession>A0A076LPI9</accession>
<dbReference type="AlphaFoldDB" id="A0A076LPI9"/>
<dbReference type="Pfam" id="PF22725">
    <property type="entry name" value="GFO_IDH_MocA_C3"/>
    <property type="match status" value="1"/>
</dbReference>
<evidence type="ECO:0000259" key="1">
    <source>
        <dbReference type="Pfam" id="PF01408"/>
    </source>
</evidence>
<feature type="domain" description="GFO/IDH/MocA-like oxidoreductase" evidence="2">
    <location>
        <begin position="139"/>
        <end position="247"/>
    </location>
</feature>
<dbReference type="EMBL" id="CP006664">
    <property type="protein sequence ID" value="AIJ08647.1"/>
    <property type="molecule type" value="Genomic_DNA"/>
</dbReference>
<name>A0A076LPI9_9GAMM</name>
<dbReference type="HOGENOM" id="CLU_023194_7_0_6"/>
<dbReference type="Pfam" id="PF01408">
    <property type="entry name" value="GFO_IDH_MocA"/>
    <property type="match status" value="1"/>
</dbReference>
<dbReference type="GO" id="GO:0000166">
    <property type="term" value="F:nucleotide binding"/>
    <property type="evidence" value="ECO:0007669"/>
    <property type="project" value="InterPro"/>
</dbReference>
<dbReference type="SUPFAM" id="SSF51735">
    <property type="entry name" value="NAD(P)-binding Rossmann-fold domains"/>
    <property type="match status" value="1"/>
</dbReference>
<dbReference type="InterPro" id="IPR036291">
    <property type="entry name" value="NAD(P)-bd_dom_sf"/>
</dbReference>
<protein>
    <submittedName>
        <fullName evidence="3">Oxidoreductase, Gfo/Idh/MocA family</fullName>
    </submittedName>
</protein>
<sequence length="326" mass="35693">MIRLAIIGTNWITQRFVDAALACGQYRLSAVYSRRLEQAADFAAPYGAVHCFDSLEALACSPEVDAVYIASPNALHCAQTLLMLRHGKHVICEKPLASTHAEAQRAFDCARANGVVLFEAFKTAYLPNFDVIRSALPRLGRLRKAFLNYCQYSSRYPRYLNGENPNTFNPAFSNGSIMDIGFYCLASGVALFGEPQRVSAGAVLLDSGVDAHGHVAMRYPGFEVVLFHSKVSDSALPSEIQGEEGSLVIEHLSQCQRVTLIPRGGAAQEIGVVQRENTMEYEAQAFARLIREGRVAHAGIARALSTARLLDEIRRQTGVVFPADRA</sequence>
<dbReference type="KEGG" id="ete:ETEE_2203"/>
<dbReference type="InterPro" id="IPR055170">
    <property type="entry name" value="GFO_IDH_MocA-like_dom"/>
</dbReference>
<dbReference type="InterPro" id="IPR000683">
    <property type="entry name" value="Gfo/Idh/MocA-like_OxRdtase_N"/>
</dbReference>
<feature type="domain" description="Gfo/Idh/MocA-like oxidoreductase N-terminal" evidence="1">
    <location>
        <begin position="2"/>
        <end position="120"/>
    </location>
</feature>
<dbReference type="Proteomes" id="UP000028681">
    <property type="component" value="Chromosome"/>
</dbReference>
<evidence type="ECO:0000313" key="3">
    <source>
        <dbReference type="EMBL" id="AIJ08647.1"/>
    </source>
</evidence>
<gene>
    <name evidence="3" type="ORF">ETEE_2203</name>
</gene>
<organism evidence="3 4">
    <name type="scientific">Edwardsiella anguillarum ET080813</name>
    <dbReference type="NCBI Taxonomy" id="667120"/>
    <lineage>
        <taxon>Bacteria</taxon>
        <taxon>Pseudomonadati</taxon>
        <taxon>Pseudomonadota</taxon>
        <taxon>Gammaproteobacteria</taxon>
        <taxon>Enterobacterales</taxon>
        <taxon>Hafniaceae</taxon>
        <taxon>Edwardsiella</taxon>
    </lineage>
</organism>
<dbReference type="RefSeq" id="WP_034162850.1">
    <property type="nucleotide sequence ID" value="NZ_CP006664.1"/>
</dbReference>
<dbReference type="GeneID" id="33939794"/>
<dbReference type="PANTHER" id="PTHR43054">
    <property type="match status" value="1"/>
</dbReference>
<dbReference type="PANTHER" id="PTHR43054:SF1">
    <property type="entry name" value="SCYLLO-INOSITOL 2-DEHYDROGENASE (NADP(+)) IOLU"/>
    <property type="match status" value="1"/>
</dbReference>
<evidence type="ECO:0000259" key="2">
    <source>
        <dbReference type="Pfam" id="PF22725"/>
    </source>
</evidence>
<proteinExistence type="predicted"/>